<evidence type="ECO:0000256" key="7">
    <source>
        <dbReference type="ARBA" id="ARBA00023242"/>
    </source>
</evidence>
<gene>
    <name evidence="11" type="ORF">MMEN_LOCUS19568</name>
</gene>
<feature type="domain" description="PWI" evidence="10">
    <location>
        <begin position="61"/>
        <end position="158"/>
    </location>
</feature>
<organism evidence="11 12">
    <name type="scientific">Menidia menidia</name>
    <name type="common">Atlantic silverside</name>
    <dbReference type="NCBI Taxonomy" id="238744"/>
    <lineage>
        <taxon>Eukaryota</taxon>
        <taxon>Metazoa</taxon>
        <taxon>Chordata</taxon>
        <taxon>Craniata</taxon>
        <taxon>Vertebrata</taxon>
        <taxon>Euteleostomi</taxon>
        <taxon>Actinopterygii</taxon>
        <taxon>Neopterygii</taxon>
        <taxon>Teleostei</taxon>
        <taxon>Neoteleostei</taxon>
        <taxon>Acanthomorphata</taxon>
        <taxon>Ovalentaria</taxon>
        <taxon>Atherinomorphae</taxon>
        <taxon>Atheriniformes</taxon>
        <taxon>Atherinopsidae</taxon>
        <taxon>Menidiinae</taxon>
        <taxon>Menidia</taxon>
    </lineage>
</organism>
<evidence type="ECO:0000256" key="1">
    <source>
        <dbReference type="ARBA" id="ARBA00004123"/>
    </source>
</evidence>
<dbReference type="OrthoDB" id="10264544at2759"/>
<dbReference type="PROSITE" id="PS51025">
    <property type="entry name" value="PWI"/>
    <property type="match status" value="1"/>
</dbReference>
<evidence type="ECO:0000256" key="2">
    <source>
        <dbReference type="ARBA" id="ARBA00016514"/>
    </source>
</evidence>
<dbReference type="SMART" id="SM00311">
    <property type="entry name" value="PWI"/>
    <property type="match status" value="1"/>
</dbReference>
<evidence type="ECO:0000256" key="8">
    <source>
        <dbReference type="ARBA" id="ARBA00032955"/>
    </source>
</evidence>
<name>A0A8S4BNB2_9TELE</name>
<evidence type="ECO:0000256" key="6">
    <source>
        <dbReference type="ARBA" id="ARBA00023187"/>
    </source>
</evidence>
<dbReference type="GO" id="GO:0046540">
    <property type="term" value="C:U4/U6 x U5 tri-snRNP complex"/>
    <property type="evidence" value="ECO:0007669"/>
    <property type="project" value="InterPro"/>
</dbReference>
<accession>A0A8S4BNB2</accession>
<dbReference type="Pfam" id="PF01480">
    <property type="entry name" value="PWI"/>
    <property type="match status" value="1"/>
</dbReference>
<keyword evidence="5" id="KW-0747">Spliceosome</keyword>
<dbReference type="PANTHER" id="PTHR14212:SF0">
    <property type="entry name" value="U4_U6 SMALL NUCLEAR RIBONUCLEOPROTEIN PRP3"/>
    <property type="match status" value="1"/>
</dbReference>
<dbReference type="InterPro" id="IPR027104">
    <property type="entry name" value="Prp3"/>
</dbReference>
<evidence type="ECO:0000313" key="12">
    <source>
        <dbReference type="Proteomes" id="UP000677803"/>
    </source>
</evidence>
<dbReference type="Pfam" id="PF08572">
    <property type="entry name" value="PRP3"/>
    <property type="match status" value="1"/>
</dbReference>
<evidence type="ECO:0000259" key="10">
    <source>
        <dbReference type="PROSITE" id="PS51025"/>
    </source>
</evidence>
<dbReference type="PANTHER" id="PTHR14212">
    <property type="entry name" value="U4/U6-ASSOCIATED RNA SPLICING FACTOR-RELATED"/>
    <property type="match status" value="1"/>
</dbReference>
<comment type="subcellular location">
    <subcellularLocation>
        <location evidence="1">Nucleus</location>
    </subcellularLocation>
</comment>
<keyword evidence="4" id="KW-0507">mRNA processing</keyword>
<dbReference type="Gene3D" id="1.20.1390.10">
    <property type="entry name" value="PWI domain"/>
    <property type="match status" value="1"/>
</dbReference>
<keyword evidence="3" id="KW-0597">Phosphoprotein</keyword>
<dbReference type="Pfam" id="PF06544">
    <property type="entry name" value="Prp3_C"/>
    <property type="match status" value="1"/>
</dbReference>
<comment type="caution">
    <text evidence="11">The sequence shown here is derived from an EMBL/GenBank/DDBJ whole genome shotgun (WGS) entry which is preliminary data.</text>
</comment>
<keyword evidence="12" id="KW-1185">Reference proteome</keyword>
<evidence type="ECO:0000256" key="4">
    <source>
        <dbReference type="ARBA" id="ARBA00022664"/>
    </source>
</evidence>
<evidence type="ECO:0000256" key="5">
    <source>
        <dbReference type="ARBA" id="ARBA00022728"/>
    </source>
</evidence>
<dbReference type="InterPro" id="IPR013881">
    <property type="entry name" value="Pre-mRNA_splic_Prp3_dom"/>
</dbReference>
<reference evidence="11" key="1">
    <citation type="submission" date="2021-05" db="EMBL/GenBank/DDBJ databases">
        <authorList>
            <person name="Tigano A."/>
        </authorList>
    </citation>
    <scope>NUCLEOTIDE SEQUENCE</scope>
</reference>
<sequence>MPCFSPPLLNPPFSPPKYGNQFQEAKNGKNGCEGAEGRAFDFAALLVHVEDIYCVSAQTETKSRQKQKDWGMSLPKREVEELRPWVERTVKKVLGFSEPTVVTAALHCVGKGLDKRRTTDQLRPFLDDSAGGFVERLFEALEESRIARGNKGAGEKNRKRELKVINFEYPDFIVTEVFGEEADTGVIREAPDPGDGTITKKKRIPRFQEVEEPEVIPGPPSESPGMLTKMQIKQMMEAATKQIEERKKQLSFASPASTATRFALPTPQSQLESPAVSRLFGSSPFAAAGGGSSIGPSQAASFMNDAIEKARKAAELQARIQSQLAMKPGILGTLGNTGPHNVVALANLHAMGIAPPKVEIKEVNKPTPLILDEKGRTVDASGKEIELTHRMPTLKANIRAVKREQFRQQLKEKPGDDLESTSYFDQRVLITPAQRTRRGFKFHEQGRFEKIAQRIRTKAQLERLQNEIAQAAKKTGIQASTKLALIAPKKEIGEGEVPNIEWWDSYILPYNIPITSQTKFEELELFGVTNLVEHPAQMSPPVDTDKPVTLGVYLTKKEQKKLRRQTRREGQKEVQEKVRLGLMPPPEPKVRISNLMRVLGTEAVQDPTKVEAHVRAQMAKRQKAHEEANAARKLTAEQRKEKKVKRLKEDLNNGVHIAVYRIRNLQNPAKKFKVEANANQLYLTGSVVLHRDVNVVVVEGGPKSQKKFKRLMLHRVKWEEHNSKRDDPDGDDDTRRNNKCWLIWEGTAKERSFGEMKFKQCPTENMAREHFRKHGTEHYWDLALSQSVLEGSDD</sequence>
<dbReference type="Proteomes" id="UP000677803">
    <property type="component" value="Unassembled WGS sequence"/>
</dbReference>
<dbReference type="AlphaFoldDB" id="A0A8S4BNB2"/>
<evidence type="ECO:0000313" key="11">
    <source>
        <dbReference type="EMBL" id="CAG6015349.1"/>
    </source>
</evidence>
<comment type="function">
    <text evidence="9">Plays a role in pre-mRNA splicing as component of the U4/U6-U5 tri-snRNP complex that is involved in spliceosome assembly, and as component of the precatalytic spliceosome (spliceosome B complex).</text>
</comment>
<dbReference type="EMBL" id="CAJRST010038888">
    <property type="protein sequence ID" value="CAG6015349.1"/>
    <property type="molecule type" value="Genomic_DNA"/>
</dbReference>
<dbReference type="GO" id="GO:0000398">
    <property type="term" value="P:mRNA splicing, via spliceosome"/>
    <property type="evidence" value="ECO:0007669"/>
    <property type="project" value="InterPro"/>
</dbReference>
<keyword evidence="7" id="KW-0539">Nucleus</keyword>
<dbReference type="InterPro" id="IPR002483">
    <property type="entry name" value="PWI_dom"/>
</dbReference>
<dbReference type="InterPro" id="IPR010541">
    <property type="entry name" value="Prp3_C"/>
</dbReference>
<dbReference type="GO" id="GO:0005681">
    <property type="term" value="C:spliceosomal complex"/>
    <property type="evidence" value="ECO:0007669"/>
    <property type="project" value="UniProtKB-KW"/>
</dbReference>
<dbReference type="CDD" id="cd24162">
    <property type="entry name" value="Prp3_C"/>
    <property type="match status" value="1"/>
</dbReference>
<protein>
    <recommendedName>
        <fullName evidence="2">U4/U6 small nuclear ribonucleoprotein Prp3</fullName>
    </recommendedName>
    <alternativeName>
        <fullName evidence="8">Pre-mRNA-splicing factor 3</fullName>
    </alternativeName>
</protein>
<evidence type="ECO:0000256" key="3">
    <source>
        <dbReference type="ARBA" id="ARBA00022553"/>
    </source>
</evidence>
<keyword evidence="6" id="KW-0508">mRNA splicing</keyword>
<proteinExistence type="predicted"/>
<evidence type="ECO:0000256" key="9">
    <source>
        <dbReference type="ARBA" id="ARBA00035603"/>
    </source>
</evidence>
<dbReference type="FunFam" id="1.20.1390.10:FF:000003">
    <property type="entry name" value="U4/U6 small nuclear ribonucleoprotein Prp3"/>
    <property type="match status" value="1"/>
</dbReference>